<dbReference type="FunFam" id="1.10.10.10:FF:000214">
    <property type="entry name" value="Methylated-DNA--protein-cysteine methyltransferase"/>
    <property type="match status" value="1"/>
</dbReference>
<dbReference type="SUPFAM" id="SSF46767">
    <property type="entry name" value="Methylated DNA-protein cysteine methyltransferase, C-terminal domain"/>
    <property type="match status" value="1"/>
</dbReference>
<keyword evidence="5 10" id="KW-0808">Transferase</keyword>
<evidence type="ECO:0000256" key="8">
    <source>
        <dbReference type="ARBA" id="ARBA00049348"/>
    </source>
</evidence>
<evidence type="ECO:0000259" key="9">
    <source>
        <dbReference type="Pfam" id="PF01035"/>
    </source>
</evidence>
<evidence type="ECO:0000256" key="6">
    <source>
        <dbReference type="ARBA" id="ARBA00022763"/>
    </source>
</evidence>
<dbReference type="EMBL" id="LN734822">
    <property type="protein sequence ID" value="CEL25475.1"/>
    <property type="molecule type" value="Genomic_DNA"/>
</dbReference>
<evidence type="ECO:0000256" key="7">
    <source>
        <dbReference type="ARBA" id="ARBA00023204"/>
    </source>
</evidence>
<protein>
    <recommendedName>
        <fullName evidence="3">methylated-DNA--[protein]-cysteine S-methyltransferase</fullName>
        <ecNumber evidence="3">2.1.1.63</ecNumber>
    </recommendedName>
</protein>
<gene>
    <name evidence="10" type="primary">ogt</name>
    <name evidence="10" type="ORF">BRM9_0794</name>
    <name evidence="11" type="ORF">MB9_1847</name>
</gene>
<dbReference type="STRING" id="2162.BRM9_0794"/>
<evidence type="ECO:0000256" key="1">
    <source>
        <dbReference type="ARBA" id="ARBA00001286"/>
    </source>
</evidence>
<evidence type="ECO:0000313" key="13">
    <source>
        <dbReference type="Proteomes" id="UP000062768"/>
    </source>
</evidence>
<keyword evidence="7" id="KW-0234">DNA repair</keyword>
<dbReference type="Proteomes" id="UP000029661">
    <property type="component" value="Chromosome"/>
</dbReference>
<keyword evidence="13" id="KW-1185">Reference proteome</keyword>
<dbReference type="GO" id="GO:0003908">
    <property type="term" value="F:methylated-DNA-[protein]-cysteine S-methyltransferase activity"/>
    <property type="evidence" value="ECO:0007669"/>
    <property type="project" value="UniProtKB-EC"/>
</dbReference>
<dbReference type="AlphaFoldDB" id="A0A089ZC59"/>
<proteinExistence type="inferred from homology"/>
<keyword evidence="4 10" id="KW-0489">Methyltransferase</keyword>
<dbReference type="PANTHER" id="PTHR10815">
    <property type="entry name" value="METHYLATED-DNA--PROTEIN-CYSTEINE METHYLTRANSFERASE"/>
    <property type="match status" value="1"/>
</dbReference>
<dbReference type="KEGG" id="mfc:BRM9_0794"/>
<evidence type="ECO:0000256" key="5">
    <source>
        <dbReference type="ARBA" id="ARBA00022679"/>
    </source>
</evidence>
<comment type="similarity">
    <text evidence="2">Belongs to the MGMT family.</text>
</comment>
<accession>A0A089ZC59</accession>
<dbReference type="InterPro" id="IPR036217">
    <property type="entry name" value="MethylDNA_cys_MeTrfase_DNAb"/>
</dbReference>
<evidence type="ECO:0000256" key="4">
    <source>
        <dbReference type="ARBA" id="ARBA00022603"/>
    </source>
</evidence>
<dbReference type="OrthoDB" id="372118at2157"/>
<evidence type="ECO:0000256" key="3">
    <source>
        <dbReference type="ARBA" id="ARBA00011918"/>
    </source>
</evidence>
<dbReference type="GeneID" id="32014315"/>
<dbReference type="EC" id="2.1.1.63" evidence="3"/>
<organism evidence="10 12">
    <name type="scientific">Methanobacterium formicicum</name>
    <dbReference type="NCBI Taxonomy" id="2162"/>
    <lineage>
        <taxon>Archaea</taxon>
        <taxon>Methanobacteriati</taxon>
        <taxon>Methanobacteriota</taxon>
        <taxon>Methanomada group</taxon>
        <taxon>Methanobacteria</taxon>
        <taxon>Methanobacteriales</taxon>
        <taxon>Methanobacteriaceae</taxon>
        <taxon>Methanobacterium</taxon>
    </lineage>
</organism>
<dbReference type="InterPro" id="IPR036388">
    <property type="entry name" value="WH-like_DNA-bd_sf"/>
</dbReference>
<comment type="catalytic activity">
    <reaction evidence="8">
        <text>a 6-O-methyl-2'-deoxyguanosine in DNA + L-cysteinyl-[protein] = S-methyl-L-cysteinyl-[protein] + a 2'-deoxyguanosine in DNA</text>
        <dbReference type="Rhea" id="RHEA:24000"/>
        <dbReference type="Rhea" id="RHEA-COMP:10131"/>
        <dbReference type="Rhea" id="RHEA-COMP:10132"/>
        <dbReference type="Rhea" id="RHEA-COMP:11367"/>
        <dbReference type="Rhea" id="RHEA-COMP:11368"/>
        <dbReference type="ChEBI" id="CHEBI:29950"/>
        <dbReference type="ChEBI" id="CHEBI:82612"/>
        <dbReference type="ChEBI" id="CHEBI:85445"/>
        <dbReference type="ChEBI" id="CHEBI:85448"/>
        <dbReference type="EC" id="2.1.1.63"/>
    </reaction>
</comment>
<feature type="domain" description="Methylated-DNA-[protein]-cysteine S-methyltransferase DNA binding" evidence="9">
    <location>
        <begin position="106"/>
        <end position="185"/>
    </location>
</feature>
<dbReference type="Proteomes" id="UP000062768">
    <property type="component" value="Chromosome I"/>
</dbReference>
<dbReference type="InterPro" id="IPR001497">
    <property type="entry name" value="MethylDNA_cys_MeTrfase_AS"/>
</dbReference>
<dbReference type="Gene3D" id="1.10.10.10">
    <property type="entry name" value="Winged helix-like DNA-binding domain superfamily/Winged helix DNA-binding domain"/>
    <property type="match status" value="1"/>
</dbReference>
<dbReference type="Pfam" id="PF01035">
    <property type="entry name" value="DNA_binding_1"/>
    <property type="match status" value="1"/>
</dbReference>
<dbReference type="CDD" id="cd06445">
    <property type="entry name" value="ATase"/>
    <property type="match status" value="1"/>
</dbReference>
<dbReference type="PROSITE" id="PS00374">
    <property type="entry name" value="MGMT"/>
    <property type="match status" value="1"/>
</dbReference>
<reference evidence="11" key="2">
    <citation type="submission" date="2014-09" db="EMBL/GenBank/DDBJ databases">
        <authorList>
            <person name="Bishop-Lilly K.A."/>
            <person name="Broomall S.M."/>
            <person name="Chain P.S."/>
            <person name="Chertkov O."/>
            <person name="Coyne S.R."/>
            <person name="Daligault H.E."/>
            <person name="Davenport K.W."/>
            <person name="Erkkila T."/>
            <person name="Frey K.G."/>
            <person name="Gibbons H.S."/>
            <person name="Gu W."/>
            <person name="Jaissle J."/>
            <person name="Johnson S.L."/>
            <person name="Koroleva G.I."/>
            <person name="Ladner J.T."/>
            <person name="Lo C.-C."/>
            <person name="Minogue T.D."/>
            <person name="Munk C."/>
            <person name="Palacios G.F."/>
            <person name="Redden C.L."/>
            <person name="Rosenzweig C.N."/>
            <person name="Scholz M.B."/>
            <person name="Teshima H."/>
            <person name="Xu Y."/>
        </authorList>
    </citation>
    <scope>NUCLEOTIDE SEQUENCE</scope>
    <source>
        <strain evidence="11">Mb9</strain>
    </source>
</reference>
<dbReference type="PANTHER" id="PTHR10815:SF13">
    <property type="entry name" value="METHYLATED-DNA--PROTEIN-CYSTEINE METHYLTRANSFERASE"/>
    <property type="match status" value="1"/>
</dbReference>
<reference evidence="10" key="1">
    <citation type="submission" date="2013-12" db="EMBL/GenBank/DDBJ databases">
        <title>The complete genome sequence of Methanobacterium sp. BRM9.</title>
        <authorList>
            <consortium name="Pastoral Greenhouse Gas Research Consortium"/>
            <person name="Kelly W.J."/>
            <person name="Leahy S.C."/>
            <person name="Perry R."/>
            <person name="Li D."/>
            <person name="Altermann E."/>
            <person name="Lambie S.C."/>
            <person name="Attwood G.T."/>
        </authorList>
    </citation>
    <scope>NUCLEOTIDE SEQUENCE [LARGE SCALE GENOMIC DNA]</scope>
    <source>
        <strain evidence="10">BRM9</strain>
    </source>
</reference>
<evidence type="ECO:0000313" key="12">
    <source>
        <dbReference type="Proteomes" id="UP000029661"/>
    </source>
</evidence>
<dbReference type="GO" id="GO:0032259">
    <property type="term" value="P:methylation"/>
    <property type="evidence" value="ECO:0007669"/>
    <property type="project" value="UniProtKB-KW"/>
</dbReference>
<keyword evidence="6" id="KW-0227">DNA damage</keyword>
<dbReference type="InterPro" id="IPR014048">
    <property type="entry name" value="MethylDNA_cys_MeTrfase_DNA-bd"/>
</dbReference>
<evidence type="ECO:0000313" key="11">
    <source>
        <dbReference type="EMBL" id="CEL25475.1"/>
    </source>
</evidence>
<dbReference type="EMBL" id="CP006933">
    <property type="protein sequence ID" value="AIS31612.1"/>
    <property type="molecule type" value="Genomic_DNA"/>
</dbReference>
<dbReference type="NCBIfam" id="TIGR00589">
    <property type="entry name" value="ogt"/>
    <property type="match status" value="1"/>
</dbReference>
<evidence type="ECO:0000256" key="2">
    <source>
        <dbReference type="ARBA" id="ARBA00008711"/>
    </source>
</evidence>
<dbReference type="RefSeq" id="WP_081944550.1">
    <property type="nucleotide sequence ID" value="NZ_CP006933.1"/>
</dbReference>
<sequence>MKGHSDNNPPEKVWISIYPADNLFFAVGVSPRNQKIVKIFLPQTSREKIQEQVTREFPHFQLTEKYQPLLKKIVKIYKGDCLDFDRDMLDLSTEKSKNKAGPVPNDFDLKVLGIVAEIPRGEVRTYKEVAESLGGRAWRAVGSAMARNPFPLVIPCHRVVRSDLNLGNYGGGVEMKRELLKKEGVKIKGLRVVRP</sequence>
<evidence type="ECO:0000313" key="10">
    <source>
        <dbReference type="EMBL" id="AIS31612.1"/>
    </source>
</evidence>
<comment type="catalytic activity">
    <reaction evidence="1">
        <text>a 4-O-methyl-thymidine in DNA + L-cysteinyl-[protein] = a thymidine in DNA + S-methyl-L-cysteinyl-[protein]</text>
        <dbReference type="Rhea" id="RHEA:53428"/>
        <dbReference type="Rhea" id="RHEA-COMP:10131"/>
        <dbReference type="Rhea" id="RHEA-COMP:10132"/>
        <dbReference type="Rhea" id="RHEA-COMP:13555"/>
        <dbReference type="Rhea" id="RHEA-COMP:13556"/>
        <dbReference type="ChEBI" id="CHEBI:29950"/>
        <dbReference type="ChEBI" id="CHEBI:82612"/>
        <dbReference type="ChEBI" id="CHEBI:137386"/>
        <dbReference type="ChEBI" id="CHEBI:137387"/>
        <dbReference type="EC" id="2.1.1.63"/>
    </reaction>
</comment>
<dbReference type="PATRIC" id="fig|2162.10.peg.1919"/>
<name>A0A089ZC59_METFO</name>
<dbReference type="GO" id="GO:0006281">
    <property type="term" value="P:DNA repair"/>
    <property type="evidence" value="ECO:0007669"/>
    <property type="project" value="UniProtKB-KW"/>
</dbReference>